<dbReference type="CDD" id="cd01171">
    <property type="entry name" value="YXKO-related"/>
    <property type="match status" value="1"/>
</dbReference>
<dbReference type="GO" id="GO:0005524">
    <property type="term" value="F:ATP binding"/>
    <property type="evidence" value="ECO:0007669"/>
    <property type="project" value="UniProtKB-UniRule"/>
</dbReference>
<dbReference type="EC" id="5.1.99.6" evidence="19"/>
<dbReference type="GO" id="GO:0046872">
    <property type="term" value="F:metal ion binding"/>
    <property type="evidence" value="ECO:0007669"/>
    <property type="project" value="UniProtKB-UniRule"/>
</dbReference>
<evidence type="ECO:0000256" key="7">
    <source>
        <dbReference type="ARBA" id="ARBA00022840"/>
    </source>
</evidence>
<comment type="cofactor">
    <cofactor evidence="17">
        <name>Mg(2+)</name>
        <dbReference type="ChEBI" id="CHEBI:18420"/>
    </cofactor>
</comment>
<dbReference type="GO" id="GO:0052855">
    <property type="term" value="F:ADP-dependent NAD(P)H-hydrate dehydratase activity"/>
    <property type="evidence" value="ECO:0007669"/>
    <property type="project" value="UniProtKB-UniRule"/>
</dbReference>
<comment type="similarity">
    <text evidence="18">Belongs to the NnrE/AIBP family.</text>
</comment>
<dbReference type="InterPro" id="IPR029056">
    <property type="entry name" value="Ribokinase-like"/>
</dbReference>
<dbReference type="PIRSF" id="PIRSF017184">
    <property type="entry name" value="Nnr"/>
    <property type="match status" value="1"/>
</dbReference>
<organism evidence="22 23">
    <name type="scientific">Candidatus Paraprevotella stercoravium</name>
    <dbReference type="NCBI Taxonomy" id="2838725"/>
    <lineage>
        <taxon>Bacteria</taxon>
        <taxon>Pseudomonadati</taxon>
        <taxon>Bacteroidota</taxon>
        <taxon>Bacteroidia</taxon>
        <taxon>Bacteroidales</taxon>
        <taxon>Prevotellaceae</taxon>
        <taxon>Paraprevotella</taxon>
    </lineage>
</organism>
<keyword evidence="6 17" id="KW-0547">Nucleotide-binding</keyword>
<evidence type="ECO:0000259" key="20">
    <source>
        <dbReference type="PROSITE" id="PS51383"/>
    </source>
</evidence>
<feature type="binding site" evidence="18">
    <location>
        <begin position="130"/>
        <end position="136"/>
    </location>
    <ligand>
        <name>(6S)-NADPHX</name>
        <dbReference type="ChEBI" id="CHEBI:64076"/>
    </ligand>
</feature>
<comment type="similarity">
    <text evidence="4 19">In the C-terminal section; belongs to the NnrD/CARKD family.</text>
</comment>
<keyword evidence="10 17" id="KW-0520">NAD</keyword>
<evidence type="ECO:0000256" key="15">
    <source>
        <dbReference type="ARBA" id="ARBA00048238"/>
    </source>
</evidence>
<keyword evidence="5 18" id="KW-0479">Metal-binding</keyword>
<dbReference type="InterPro" id="IPR030677">
    <property type="entry name" value="Nnr"/>
</dbReference>
<feature type="binding site" evidence="17">
    <location>
        <position position="441"/>
    </location>
    <ligand>
        <name>AMP</name>
        <dbReference type="ChEBI" id="CHEBI:456215"/>
    </ligand>
</feature>
<comment type="catalytic activity">
    <reaction evidence="16 17 19">
        <text>(6S)-NADPHX + ADP = AMP + phosphate + NADPH + H(+)</text>
        <dbReference type="Rhea" id="RHEA:32235"/>
        <dbReference type="ChEBI" id="CHEBI:15378"/>
        <dbReference type="ChEBI" id="CHEBI:43474"/>
        <dbReference type="ChEBI" id="CHEBI:57783"/>
        <dbReference type="ChEBI" id="CHEBI:64076"/>
        <dbReference type="ChEBI" id="CHEBI:456215"/>
        <dbReference type="ChEBI" id="CHEBI:456216"/>
        <dbReference type="EC" id="4.2.1.136"/>
    </reaction>
</comment>
<feature type="binding site" evidence="18">
    <location>
        <position position="162"/>
    </location>
    <ligand>
        <name>K(+)</name>
        <dbReference type="ChEBI" id="CHEBI:29103"/>
    </ligand>
</feature>
<dbReference type="Pfam" id="PF03853">
    <property type="entry name" value="YjeF_N"/>
    <property type="match status" value="1"/>
</dbReference>
<dbReference type="Pfam" id="PF01256">
    <property type="entry name" value="Carb_kinase"/>
    <property type="match status" value="1"/>
</dbReference>
<evidence type="ECO:0000256" key="17">
    <source>
        <dbReference type="HAMAP-Rule" id="MF_01965"/>
    </source>
</evidence>
<comment type="catalytic activity">
    <reaction evidence="2 18 19">
        <text>(6R)-NADPHX = (6S)-NADPHX</text>
        <dbReference type="Rhea" id="RHEA:32227"/>
        <dbReference type="ChEBI" id="CHEBI:64076"/>
        <dbReference type="ChEBI" id="CHEBI:64077"/>
        <dbReference type="EC" id="5.1.99.6"/>
    </reaction>
</comment>
<comment type="catalytic activity">
    <reaction evidence="15 17 19">
        <text>(6S)-NADHX + ADP = AMP + phosphate + NADH + H(+)</text>
        <dbReference type="Rhea" id="RHEA:32223"/>
        <dbReference type="ChEBI" id="CHEBI:15378"/>
        <dbReference type="ChEBI" id="CHEBI:43474"/>
        <dbReference type="ChEBI" id="CHEBI:57945"/>
        <dbReference type="ChEBI" id="CHEBI:64074"/>
        <dbReference type="ChEBI" id="CHEBI:456215"/>
        <dbReference type="ChEBI" id="CHEBI:456216"/>
        <dbReference type="EC" id="4.2.1.136"/>
    </reaction>
</comment>
<reference evidence="22" key="2">
    <citation type="submission" date="2021-04" db="EMBL/GenBank/DDBJ databases">
        <authorList>
            <person name="Gilroy R."/>
        </authorList>
    </citation>
    <scope>NUCLEOTIDE SEQUENCE</scope>
    <source>
        <strain evidence="22">G3-2149</strain>
    </source>
</reference>
<comment type="function">
    <text evidence="14 19">Bifunctional enzyme that catalyzes the epimerization of the S- and R-forms of NAD(P)HX and the dehydration of the S-form of NAD(P)HX at the expense of ADP, which is converted to AMP. This allows the repair of both epimers of NAD(P)HX, a damaged form of NAD(P)H that is a result of enzymatic or heat-dependent hydration.</text>
</comment>
<dbReference type="GO" id="GO:0046496">
    <property type="term" value="P:nicotinamide nucleotide metabolic process"/>
    <property type="evidence" value="ECO:0007669"/>
    <property type="project" value="UniProtKB-UniRule"/>
</dbReference>
<keyword evidence="13" id="KW-0511">Multifunctional enzyme</keyword>
<keyword evidence="11 18" id="KW-0413">Isomerase</keyword>
<keyword evidence="7 17" id="KW-0067">ATP-binding</keyword>
<evidence type="ECO:0000256" key="18">
    <source>
        <dbReference type="HAMAP-Rule" id="MF_01966"/>
    </source>
</evidence>
<keyword evidence="12 17" id="KW-0456">Lyase</keyword>
<evidence type="ECO:0000256" key="12">
    <source>
        <dbReference type="ARBA" id="ARBA00023239"/>
    </source>
</evidence>
<dbReference type="Proteomes" id="UP000823865">
    <property type="component" value="Unassembled WGS sequence"/>
</dbReference>
<sequence>MKILTGAQFKELDQYTIKNEPISAIDLMERAAKAIAEEVSTRWSLKTHFYIFAGPGNNGGDALAVARLLAEKGYKATVYLFNINQKLSEECAFNKECLAEYSNIKFIEVHDQFTFPNIEEKDVIIDGLFGTGLNKPLNGGFASLAQSINKTNVPIVSIDIPSGLMCEDNTYNDMNTVVRATLTLTIQLPKMAFLFPENQKYIGELKVLDIQLDMKYMENVATNMYLLESDMACKLLKKRHAFAHKGNMGHALVVAGSFGMAGASIFCAKACMKAGAGKVTIHTPKMNNDILQIAVPEAILSHDLDDDIITGSIETGSFNALVIGPGIGKSETTAIAMRDFMLQQSLPLVLDADALNILGNHKEWIQDIPKHSILTPHPKELENLIGRCQDSYDQMTKARDLAIKQQLYIVIKGHYSIICLPNGMVLFNNSGNAGMATAGSGDVLSGILVGLLAQGYSYEAAVLLGVHIHGMAGDFAAEDLEEECVTASDLITYLPRAFKELRKKQA</sequence>
<dbReference type="EMBL" id="JAHLFU010000284">
    <property type="protein sequence ID" value="MBU3854805.1"/>
    <property type="molecule type" value="Genomic_DNA"/>
</dbReference>
<feature type="binding site" evidence="17">
    <location>
        <position position="263"/>
    </location>
    <ligand>
        <name>(6S)-NADPHX</name>
        <dbReference type="ChEBI" id="CHEBI:64076"/>
    </ligand>
</feature>
<evidence type="ECO:0000256" key="3">
    <source>
        <dbReference type="ARBA" id="ARBA00006001"/>
    </source>
</evidence>
<comment type="function">
    <text evidence="17">Catalyzes the dehydration of the S-form of NAD(P)HX at the expense of ADP, which is converted to AMP. Together with NAD(P)HX epimerase, which catalyzes the epimerization of the S- and R-forms, the enzyme allows the repair of both epimers of NAD(P)HX, a damaged form of NAD(P)H that is a result of enzymatic or heat-dependent hydration.</text>
</comment>
<feature type="domain" description="YjeF N-terminal" evidence="21">
    <location>
        <begin position="9"/>
        <end position="218"/>
    </location>
</feature>
<proteinExistence type="inferred from homology"/>
<evidence type="ECO:0000313" key="23">
    <source>
        <dbReference type="Proteomes" id="UP000823865"/>
    </source>
</evidence>
<dbReference type="HAMAP" id="MF_01966">
    <property type="entry name" value="NADHX_epimerase"/>
    <property type="match status" value="1"/>
</dbReference>
<reference evidence="22" key="1">
    <citation type="journal article" date="2021" name="PeerJ">
        <title>Extensive microbial diversity within the chicken gut microbiome revealed by metagenomics and culture.</title>
        <authorList>
            <person name="Gilroy R."/>
            <person name="Ravi A."/>
            <person name="Getino M."/>
            <person name="Pursley I."/>
            <person name="Horton D.L."/>
            <person name="Alikhan N.F."/>
            <person name="Baker D."/>
            <person name="Gharbi K."/>
            <person name="Hall N."/>
            <person name="Watson M."/>
            <person name="Adriaenssens E.M."/>
            <person name="Foster-Nyarko E."/>
            <person name="Jarju S."/>
            <person name="Secka A."/>
            <person name="Antonio M."/>
            <person name="Oren A."/>
            <person name="Chaudhuri R.R."/>
            <person name="La Ragione R."/>
            <person name="Hildebrand F."/>
            <person name="Pallen M.J."/>
        </authorList>
    </citation>
    <scope>NUCLEOTIDE SEQUENCE</scope>
    <source>
        <strain evidence="22">G3-2149</strain>
    </source>
</reference>
<keyword evidence="9 18" id="KW-0630">Potassium</keyword>
<comment type="subunit">
    <text evidence="17">Homotetramer.</text>
</comment>
<dbReference type="AlphaFoldDB" id="A0A9E2LCE2"/>
<evidence type="ECO:0000256" key="14">
    <source>
        <dbReference type="ARBA" id="ARBA00025153"/>
    </source>
</evidence>
<comment type="caution">
    <text evidence="22">The sequence shown here is derived from an EMBL/GenBank/DDBJ whole genome shotgun (WGS) entry which is preliminary data.</text>
</comment>
<dbReference type="PANTHER" id="PTHR12592:SF0">
    <property type="entry name" value="ATP-DEPENDENT (S)-NAD(P)H-HYDRATE DEHYDRATASE"/>
    <property type="match status" value="1"/>
</dbReference>
<comment type="similarity">
    <text evidence="3 19">In the N-terminal section; belongs to the NnrE/AIBP family.</text>
</comment>
<name>A0A9E2LCE2_9BACT</name>
<comment type="caution">
    <text evidence="18">Lacks conserved residue(s) required for the propagation of feature annotation.</text>
</comment>
<comment type="cofactor">
    <cofactor evidence="18 19">
        <name>K(+)</name>
        <dbReference type="ChEBI" id="CHEBI:29103"/>
    </cofactor>
    <text evidence="18 19">Binds 1 potassium ion per subunit.</text>
</comment>
<dbReference type="PROSITE" id="PS51383">
    <property type="entry name" value="YJEF_C_3"/>
    <property type="match status" value="1"/>
</dbReference>
<evidence type="ECO:0000256" key="1">
    <source>
        <dbReference type="ARBA" id="ARBA00000013"/>
    </source>
</evidence>
<evidence type="ECO:0000256" key="11">
    <source>
        <dbReference type="ARBA" id="ARBA00023235"/>
    </source>
</evidence>
<feature type="binding site" evidence="17">
    <location>
        <begin position="412"/>
        <end position="416"/>
    </location>
    <ligand>
        <name>AMP</name>
        <dbReference type="ChEBI" id="CHEBI:456215"/>
    </ligand>
</feature>
<comment type="function">
    <text evidence="18">Catalyzes the epimerization of the S- and R-forms of NAD(P)HX, a damaged form of NAD(P)H that is a result of enzymatic or heat-dependent hydration. This is a prerequisite for the S-specific NAD(P)H-hydrate dehydratase to allow the repair of both epimers of NAD(P)HX.</text>
</comment>
<feature type="binding site" evidence="18">
    <location>
        <begin position="57"/>
        <end position="61"/>
    </location>
    <ligand>
        <name>(6S)-NADPHX</name>
        <dbReference type="ChEBI" id="CHEBI:64076"/>
    </ligand>
</feature>
<dbReference type="Gene3D" id="3.40.1190.20">
    <property type="match status" value="1"/>
</dbReference>
<feature type="domain" description="YjeF C-terminal" evidence="20">
    <location>
        <begin position="228"/>
        <end position="501"/>
    </location>
</feature>
<evidence type="ECO:0000256" key="9">
    <source>
        <dbReference type="ARBA" id="ARBA00022958"/>
    </source>
</evidence>
<dbReference type="NCBIfam" id="TIGR00197">
    <property type="entry name" value="yjeF_nterm"/>
    <property type="match status" value="1"/>
</dbReference>
<dbReference type="InterPro" id="IPR004443">
    <property type="entry name" value="YjeF_N_dom"/>
</dbReference>
<dbReference type="InterPro" id="IPR000631">
    <property type="entry name" value="CARKD"/>
</dbReference>
<feature type="binding site" evidence="18">
    <location>
        <position position="126"/>
    </location>
    <ligand>
        <name>K(+)</name>
        <dbReference type="ChEBI" id="CHEBI:29103"/>
    </ligand>
</feature>
<evidence type="ECO:0000256" key="13">
    <source>
        <dbReference type="ARBA" id="ARBA00023268"/>
    </source>
</evidence>
<comment type="catalytic activity">
    <reaction evidence="1 18 19">
        <text>(6R)-NADHX = (6S)-NADHX</text>
        <dbReference type="Rhea" id="RHEA:32215"/>
        <dbReference type="ChEBI" id="CHEBI:64074"/>
        <dbReference type="ChEBI" id="CHEBI:64075"/>
        <dbReference type="EC" id="5.1.99.6"/>
    </reaction>
</comment>
<evidence type="ECO:0000259" key="21">
    <source>
        <dbReference type="PROSITE" id="PS51385"/>
    </source>
</evidence>
<dbReference type="PROSITE" id="PS51385">
    <property type="entry name" value="YJEF_N"/>
    <property type="match status" value="1"/>
</dbReference>
<gene>
    <name evidence="17" type="primary">nnrD</name>
    <name evidence="18" type="synonym">nnrE</name>
    <name evidence="22" type="ORF">H9789_13525</name>
</gene>
<evidence type="ECO:0000256" key="19">
    <source>
        <dbReference type="PIRNR" id="PIRNR017184"/>
    </source>
</evidence>
<dbReference type="InterPro" id="IPR036652">
    <property type="entry name" value="YjeF_N_dom_sf"/>
</dbReference>
<feature type="binding site" evidence="17">
    <location>
        <position position="377"/>
    </location>
    <ligand>
        <name>(6S)-NADPHX</name>
        <dbReference type="ChEBI" id="CHEBI:64076"/>
    </ligand>
</feature>
<evidence type="ECO:0000256" key="4">
    <source>
        <dbReference type="ARBA" id="ARBA00009524"/>
    </source>
</evidence>
<dbReference type="GO" id="GO:0052856">
    <property type="term" value="F:NAD(P)HX epimerase activity"/>
    <property type="evidence" value="ECO:0007669"/>
    <property type="project" value="UniProtKB-UniRule"/>
</dbReference>
<comment type="similarity">
    <text evidence="17">Belongs to the NnrD/CARKD family.</text>
</comment>
<dbReference type="SUPFAM" id="SSF64153">
    <property type="entry name" value="YjeF N-terminal domain-like"/>
    <property type="match status" value="1"/>
</dbReference>
<dbReference type="InterPro" id="IPR017953">
    <property type="entry name" value="Carbohydrate_kinase_pred_CS"/>
</dbReference>
<evidence type="ECO:0000256" key="8">
    <source>
        <dbReference type="ARBA" id="ARBA00022857"/>
    </source>
</evidence>
<keyword evidence="8 17" id="KW-0521">NADP</keyword>
<evidence type="ECO:0000256" key="6">
    <source>
        <dbReference type="ARBA" id="ARBA00022741"/>
    </source>
</evidence>
<dbReference type="PANTHER" id="PTHR12592">
    <property type="entry name" value="ATP-DEPENDENT (S)-NAD(P)H-HYDRATE DEHYDRATASE FAMILY MEMBER"/>
    <property type="match status" value="1"/>
</dbReference>
<dbReference type="NCBIfam" id="TIGR00196">
    <property type="entry name" value="yjeF_cterm"/>
    <property type="match status" value="1"/>
</dbReference>
<protein>
    <recommendedName>
        <fullName evidence="19">Bifunctional NAD(P)H-hydrate repair enzyme</fullName>
    </recommendedName>
    <alternativeName>
        <fullName evidence="19">Nicotinamide nucleotide repair protein</fullName>
    </alternativeName>
    <domain>
        <recommendedName>
            <fullName evidence="19">ADP-dependent (S)-NAD(P)H-hydrate dehydratase</fullName>
            <ecNumber evidence="19">4.2.1.136</ecNumber>
        </recommendedName>
        <alternativeName>
            <fullName evidence="19">ADP-dependent NAD(P)HX dehydratase</fullName>
        </alternativeName>
    </domain>
    <domain>
        <recommendedName>
            <fullName evidence="19">NAD(P)H-hydrate epimerase</fullName>
            <ecNumber evidence="19">5.1.99.6</ecNumber>
        </recommendedName>
    </domain>
</protein>
<dbReference type="HAMAP" id="MF_01965">
    <property type="entry name" value="NADHX_dehydratase"/>
    <property type="match status" value="1"/>
</dbReference>
<accession>A0A9E2LCE2</accession>
<dbReference type="PROSITE" id="PS01050">
    <property type="entry name" value="YJEF_C_2"/>
    <property type="match status" value="1"/>
</dbReference>
<feature type="binding site" evidence="18">
    <location>
        <position position="58"/>
    </location>
    <ligand>
        <name>K(+)</name>
        <dbReference type="ChEBI" id="CHEBI:29103"/>
    </ligand>
</feature>
<evidence type="ECO:0000256" key="5">
    <source>
        <dbReference type="ARBA" id="ARBA00022723"/>
    </source>
</evidence>
<dbReference type="GO" id="GO:0110051">
    <property type="term" value="P:metabolite repair"/>
    <property type="evidence" value="ECO:0007669"/>
    <property type="project" value="TreeGrafter"/>
</dbReference>
<dbReference type="Gene3D" id="3.40.50.10260">
    <property type="entry name" value="YjeF N-terminal domain"/>
    <property type="match status" value="1"/>
</dbReference>
<dbReference type="EC" id="4.2.1.136" evidence="19"/>
<feature type="binding site" evidence="17">
    <location>
        <position position="442"/>
    </location>
    <ligand>
        <name>(6S)-NADPHX</name>
        <dbReference type="ChEBI" id="CHEBI:64076"/>
    </ligand>
</feature>
<evidence type="ECO:0000256" key="2">
    <source>
        <dbReference type="ARBA" id="ARBA00000909"/>
    </source>
</evidence>
<evidence type="ECO:0000313" key="22">
    <source>
        <dbReference type="EMBL" id="MBU3854805.1"/>
    </source>
</evidence>
<feature type="binding site" evidence="17">
    <location>
        <position position="326"/>
    </location>
    <ligand>
        <name>(6S)-NADPHX</name>
        <dbReference type="ChEBI" id="CHEBI:64076"/>
    </ligand>
</feature>
<dbReference type="SUPFAM" id="SSF53613">
    <property type="entry name" value="Ribokinase-like"/>
    <property type="match status" value="1"/>
</dbReference>
<evidence type="ECO:0000256" key="10">
    <source>
        <dbReference type="ARBA" id="ARBA00023027"/>
    </source>
</evidence>
<feature type="binding site" evidence="18">
    <location>
        <position position="159"/>
    </location>
    <ligand>
        <name>(6S)-NADPHX</name>
        <dbReference type="ChEBI" id="CHEBI:64076"/>
    </ligand>
</feature>
<evidence type="ECO:0000256" key="16">
    <source>
        <dbReference type="ARBA" id="ARBA00049209"/>
    </source>
</evidence>